<dbReference type="Pfam" id="PF13359">
    <property type="entry name" value="DDE_Tnp_4"/>
    <property type="match status" value="1"/>
</dbReference>
<evidence type="ECO:0000256" key="5">
    <source>
        <dbReference type="ARBA" id="ARBA00023125"/>
    </source>
</evidence>
<dbReference type="InterPro" id="IPR047959">
    <property type="entry name" value="Transpos_IS5"/>
</dbReference>
<evidence type="ECO:0000256" key="4">
    <source>
        <dbReference type="ARBA" id="ARBA00022723"/>
    </source>
</evidence>
<dbReference type="Proteomes" id="UP000326678">
    <property type="component" value="Chromosome Gxm1"/>
</dbReference>
<reference evidence="9 10" key="1">
    <citation type="submission" date="2019-10" db="EMBL/GenBank/DDBJ databases">
        <title>Genomic and transcriptomic insights into the perfect genentic adaptation of a filamentous nitrogen-fixing cyanobacterium to rice fields.</title>
        <authorList>
            <person name="Chen Z."/>
        </authorList>
    </citation>
    <scope>NUCLEOTIDE SEQUENCE [LARGE SCALE GENOMIC DNA]</scope>
    <source>
        <strain evidence="9">CCNUC1</strain>
    </source>
</reference>
<dbReference type="InterPro" id="IPR027806">
    <property type="entry name" value="HARBI1_dom"/>
</dbReference>
<sequence>MNYKSIQQLKPRAFKRRFGVRRNTFKKMVKTLKEFQTINKKNQSGSKPLLMIESQILVTLEYWREYRTYFHIATSWGVSESTICRIVHRIESELMQSGMFRLPGKKALFKGGLSQPEVVVMDVTETPIERPKRKQQEFYSGKKKRHTLKSQLIINQETGEIICTFFGKGRCHDFALFKASAVHFHPEIQGLHDSGYQGINQYHSNSYTPKKKPKKRELSTLEKDYNRVLARARIGIEHVNRRLKIFKIFGDTYRNRRRRYGLRCNLLAAIYNYELNLAIPKCQPSNLT</sequence>
<organism evidence="9 10">
    <name type="scientific">Nostoc sphaeroides CCNUC1</name>
    <dbReference type="NCBI Taxonomy" id="2653204"/>
    <lineage>
        <taxon>Bacteria</taxon>
        <taxon>Bacillati</taxon>
        <taxon>Cyanobacteriota</taxon>
        <taxon>Cyanophyceae</taxon>
        <taxon>Nostocales</taxon>
        <taxon>Nostocaceae</taxon>
        <taxon>Nostoc</taxon>
    </lineage>
</organism>
<name>A0A5P8W5J2_9NOSO</name>
<evidence type="ECO:0000313" key="9">
    <source>
        <dbReference type="EMBL" id="QFS47998.1"/>
    </source>
</evidence>
<evidence type="ECO:0000256" key="3">
    <source>
        <dbReference type="ARBA" id="ARBA00022578"/>
    </source>
</evidence>
<evidence type="ECO:0000256" key="1">
    <source>
        <dbReference type="ARBA" id="ARBA00001968"/>
    </source>
</evidence>
<feature type="domain" description="Transposase Helix-turn-helix" evidence="8">
    <location>
        <begin position="50"/>
        <end position="98"/>
    </location>
</feature>
<evidence type="ECO:0000256" key="6">
    <source>
        <dbReference type="ARBA" id="ARBA00023172"/>
    </source>
</evidence>
<evidence type="ECO:0000256" key="2">
    <source>
        <dbReference type="ARBA" id="ARBA00010075"/>
    </source>
</evidence>
<keyword evidence="10" id="KW-1185">Reference proteome</keyword>
<keyword evidence="5" id="KW-0238">DNA-binding</keyword>
<dbReference type="GO" id="GO:0006310">
    <property type="term" value="P:DNA recombination"/>
    <property type="evidence" value="ECO:0007669"/>
    <property type="project" value="UniProtKB-KW"/>
</dbReference>
<feature type="domain" description="DDE Tnp4" evidence="7">
    <location>
        <begin position="121"/>
        <end position="261"/>
    </location>
</feature>
<dbReference type="GO" id="GO:0003677">
    <property type="term" value="F:DNA binding"/>
    <property type="evidence" value="ECO:0007669"/>
    <property type="project" value="UniProtKB-KW"/>
</dbReference>
<dbReference type="AlphaFoldDB" id="A0A5P8W5J2"/>
<evidence type="ECO:0000259" key="7">
    <source>
        <dbReference type="Pfam" id="PF13359"/>
    </source>
</evidence>
<keyword evidence="6" id="KW-0233">DNA recombination</keyword>
<keyword evidence="3" id="KW-0815">Transposition</keyword>
<dbReference type="KEGG" id="nsh:GXM_05490"/>
<protein>
    <submittedName>
        <fullName evidence="9">IS5 family transposase</fullName>
    </submittedName>
</protein>
<dbReference type="NCBIfam" id="NF033581">
    <property type="entry name" value="transpos_IS5_4"/>
    <property type="match status" value="1"/>
</dbReference>
<dbReference type="GO" id="GO:0046872">
    <property type="term" value="F:metal ion binding"/>
    <property type="evidence" value="ECO:0007669"/>
    <property type="project" value="UniProtKB-KW"/>
</dbReference>
<evidence type="ECO:0000313" key="10">
    <source>
        <dbReference type="Proteomes" id="UP000326678"/>
    </source>
</evidence>
<comment type="similarity">
    <text evidence="2">Belongs to the transposase 11 family.</text>
</comment>
<dbReference type="RefSeq" id="WP_152590010.1">
    <property type="nucleotide sequence ID" value="NZ_CP045226.1"/>
</dbReference>
<evidence type="ECO:0000259" key="8">
    <source>
        <dbReference type="Pfam" id="PF13613"/>
    </source>
</evidence>
<proteinExistence type="inferred from homology"/>
<dbReference type="EMBL" id="CP045226">
    <property type="protein sequence ID" value="QFS47998.1"/>
    <property type="molecule type" value="Genomic_DNA"/>
</dbReference>
<dbReference type="Pfam" id="PF13613">
    <property type="entry name" value="HTH_Tnp_4"/>
    <property type="match status" value="1"/>
</dbReference>
<comment type="cofactor">
    <cofactor evidence="1">
        <name>a divalent metal cation</name>
        <dbReference type="ChEBI" id="CHEBI:60240"/>
    </cofactor>
</comment>
<keyword evidence="4" id="KW-0479">Metal-binding</keyword>
<accession>A0A5P8W5J2</accession>
<dbReference type="InterPro" id="IPR027805">
    <property type="entry name" value="Transposase_HTH_dom"/>
</dbReference>
<dbReference type="GO" id="GO:0032196">
    <property type="term" value="P:transposition"/>
    <property type="evidence" value="ECO:0007669"/>
    <property type="project" value="UniProtKB-KW"/>
</dbReference>
<gene>
    <name evidence="9" type="ORF">GXM_05490</name>
</gene>